<dbReference type="Pfam" id="PF12719">
    <property type="entry name" value="Cnd3"/>
    <property type="match status" value="2"/>
</dbReference>
<dbReference type="GO" id="GO:0005737">
    <property type="term" value="C:cytoplasm"/>
    <property type="evidence" value="ECO:0007669"/>
    <property type="project" value="TreeGrafter"/>
</dbReference>
<protein>
    <recommendedName>
        <fullName evidence="10">Nuclear condensin complex subunit 3 C-terminal domain-containing protein</fullName>
    </recommendedName>
</protein>
<keyword evidence="2" id="KW-0158">Chromosome</keyword>
<name>A0A8J6LBD6_TENMO</name>
<dbReference type="GO" id="GO:0051301">
    <property type="term" value="P:cell division"/>
    <property type="evidence" value="ECO:0007669"/>
    <property type="project" value="UniProtKB-KW"/>
</dbReference>
<sequence>MDEWKFFEYQFDLLNLFEIAENYDFSDEVGRRTMQSLATTVLQNNNFTIKLTKKLVSVAQKCSSNIEFFTCDMCQLISDVREPLVEEPMSQDHQRERDFKVAELRVKINILREKQNEAVNQRDYQTAQILDNELVSCNKQLEELQNQTSTQMIRMRRPDNETLCCCLDILASVLELPVVDKLTPSLVTCRDHFLVPLISSQSAESHWRVLKCLALFSVIDKATAEEYAKVICIPVIDRRKRVFASHQSAPAPHRYLFAASVNAVNRGSFYYIKIVMVGGILYAFIIFRQRARFQLMVVQRKIVNNPDKFIPQIATYRTVPMNNVSALIQSVCGVTDIISLYGVEIVSQNEETDNTTLNQNMTKRKLYSTDSEDDMTNGKIDNMTLSYIFEIFLDMLDDEREEIRYKAVLAITALIKQSFPVTPTLFSRILLKWYSPLTEKQDIRLEVYLGLLIDQYLQCRNSIDVMKETIVPTLSSIANAPKTSPLADIDVDNVLMFFSENMNISLEPDDLKILVLDISMKISENTNDRIVPLLTKLMCNFDLKRTNAESASEMIDRAEMLLEDLKDKAPRRHVEKFIFKLRQVIHTTTGSTEQRDENENSPIADSNATEQPPVTVLQRMNWRNSNPNETTLHTIVETSMEMKELDLSLTIDTPTTDSSKTSKNLTRRTNSIVISETSDSEPKKKWLVRYWWMLSLWRRRGRQDGVALEYVLSTEKPPSYGSCSDDDVGLERPEDHVVRVELPPIAYCRPVRVHVCFNLRYRLHPKGEKIERYVPQGNLLAARSLKSVCDERGGSYLTVTALEKPPLFGRTNLHPLYSRLARRNSRTSLNRAKNFPFRTRERFPQRVVGGNAWVCADYSIWCDQEFFKT</sequence>
<evidence type="ECO:0000256" key="8">
    <source>
        <dbReference type="SAM" id="MobiDB-lite"/>
    </source>
</evidence>
<evidence type="ECO:0000256" key="6">
    <source>
        <dbReference type="ARBA" id="ARBA00023306"/>
    </source>
</evidence>
<dbReference type="GO" id="GO:0000796">
    <property type="term" value="C:condensin complex"/>
    <property type="evidence" value="ECO:0007669"/>
    <property type="project" value="InterPro"/>
</dbReference>
<feature type="compositionally biased region" description="Polar residues" evidence="8">
    <location>
        <begin position="600"/>
        <end position="612"/>
    </location>
</feature>
<evidence type="ECO:0000313" key="12">
    <source>
        <dbReference type="Proteomes" id="UP000719412"/>
    </source>
</evidence>
<organism evidence="11 12">
    <name type="scientific">Tenebrio molitor</name>
    <name type="common">Yellow mealworm beetle</name>
    <dbReference type="NCBI Taxonomy" id="7067"/>
    <lineage>
        <taxon>Eukaryota</taxon>
        <taxon>Metazoa</taxon>
        <taxon>Ecdysozoa</taxon>
        <taxon>Arthropoda</taxon>
        <taxon>Hexapoda</taxon>
        <taxon>Insecta</taxon>
        <taxon>Pterygota</taxon>
        <taxon>Neoptera</taxon>
        <taxon>Endopterygota</taxon>
        <taxon>Coleoptera</taxon>
        <taxon>Polyphaga</taxon>
        <taxon>Cucujiformia</taxon>
        <taxon>Tenebrionidae</taxon>
        <taxon>Tenebrio</taxon>
    </lineage>
</organism>
<keyword evidence="7" id="KW-0175">Coiled coil</keyword>
<keyword evidence="9" id="KW-1133">Transmembrane helix</keyword>
<gene>
    <name evidence="11" type="ORF">GEV33_009708</name>
</gene>
<proteinExistence type="predicted"/>
<keyword evidence="3" id="KW-0132">Cell division</keyword>
<evidence type="ECO:0000256" key="3">
    <source>
        <dbReference type="ARBA" id="ARBA00022618"/>
    </source>
</evidence>
<comment type="caution">
    <text evidence="11">The sequence shown here is derived from an EMBL/GenBank/DDBJ whole genome shotgun (WGS) entry which is preliminary data.</text>
</comment>
<evidence type="ECO:0000259" key="10">
    <source>
        <dbReference type="Pfam" id="PF12719"/>
    </source>
</evidence>
<dbReference type="InterPro" id="IPR027165">
    <property type="entry name" value="CND3"/>
</dbReference>
<dbReference type="Proteomes" id="UP000719412">
    <property type="component" value="Unassembled WGS sequence"/>
</dbReference>
<evidence type="ECO:0000256" key="5">
    <source>
        <dbReference type="ARBA" id="ARBA00023067"/>
    </source>
</evidence>
<dbReference type="GO" id="GO:0007076">
    <property type="term" value="P:mitotic chromosome condensation"/>
    <property type="evidence" value="ECO:0007669"/>
    <property type="project" value="InterPro"/>
</dbReference>
<dbReference type="EMBL" id="JABDTM020025597">
    <property type="protein sequence ID" value="KAH0813083.1"/>
    <property type="molecule type" value="Genomic_DNA"/>
</dbReference>
<keyword evidence="6" id="KW-0131">Cell cycle</keyword>
<comment type="subcellular location">
    <subcellularLocation>
        <location evidence="1">Chromosome</location>
    </subcellularLocation>
</comment>
<accession>A0A8J6LBD6</accession>
<keyword evidence="9" id="KW-0812">Transmembrane</keyword>
<keyword evidence="5" id="KW-0226">DNA condensation</keyword>
<keyword evidence="12" id="KW-1185">Reference proteome</keyword>
<feature type="region of interest" description="Disordered" evidence="8">
    <location>
        <begin position="589"/>
        <end position="612"/>
    </location>
</feature>
<keyword evidence="9" id="KW-0472">Membrane</keyword>
<evidence type="ECO:0000256" key="4">
    <source>
        <dbReference type="ARBA" id="ARBA00022776"/>
    </source>
</evidence>
<dbReference type="PANTHER" id="PTHR14418">
    <property type="entry name" value="CONDENSIN COMPLEX SUBUNIT 3-RELATED"/>
    <property type="match status" value="1"/>
</dbReference>
<reference evidence="11" key="2">
    <citation type="submission" date="2021-08" db="EMBL/GenBank/DDBJ databases">
        <authorList>
            <person name="Eriksson T."/>
        </authorList>
    </citation>
    <scope>NUCLEOTIDE SEQUENCE</scope>
    <source>
        <strain evidence="11">Stoneville</strain>
        <tissue evidence="11">Whole head</tissue>
    </source>
</reference>
<keyword evidence="4" id="KW-0498">Mitosis</keyword>
<dbReference type="PANTHER" id="PTHR14418:SF5">
    <property type="entry name" value="CONDENSIN COMPLEX SUBUNIT 3"/>
    <property type="match status" value="1"/>
</dbReference>
<evidence type="ECO:0000313" key="11">
    <source>
        <dbReference type="EMBL" id="KAH0813083.1"/>
    </source>
</evidence>
<dbReference type="GO" id="GO:0000793">
    <property type="term" value="C:condensed chromosome"/>
    <property type="evidence" value="ECO:0007669"/>
    <property type="project" value="TreeGrafter"/>
</dbReference>
<reference evidence="11" key="1">
    <citation type="journal article" date="2020" name="J Insects Food Feed">
        <title>The yellow mealworm (Tenebrio molitor) genome: a resource for the emerging insects as food and feed industry.</title>
        <authorList>
            <person name="Eriksson T."/>
            <person name="Andere A."/>
            <person name="Kelstrup H."/>
            <person name="Emery V."/>
            <person name="Picard C."/>
        </authorList>
    </citation>
    <scope>NUCLEOTIDE SEQUENCE</scope>
    <source>
        <strain evidence="11">Stoneville</strain>
        <tissue evidence="11">Whole head</tissue>
    </source>
</reference>
<evidence type="ECO:0000256" key="9">
    <source>
        <dbReference type="SAM" id="Phobius"/>
    </source>
</evidence>
<dbReference type="InterPro" id="IPR025977">
    <property type="entry name" value="Cnd3_C"/>
</dbReference>
<feature type="domain" description="Nuclear condensin complex subunit 3 C-terminal" evidence="10">
    <location>
        <begin position="166"/>
        <end position="233"/>
    </location>
</feature>
<evidence type="ECO:0000256" key="7">
    <source>
        <dbReference type="SAM" id="Coils"/>
    </source>
</evidence>
<feature type="coiled-coil region" evidence="7">
    <location>
        <begin position="101"/>
        <end position="147"/>
    </location>
</feature>
<dbReference type="AlphaFoldDB" id="A0A8J6LBD6"/>
<evidence type="ECO:0000256" key="1">
    <source>
        <dbReference type="ARBA" id="ARBA00004286"/>
    </source>
</evidence>
<evidence type="ECO:0000256" key="2">
    <source>
        <dbReference type="ARBA" id="ARBA00022454"/>
    </source>
</evidence>
<feature type="domain" description="Nuclear condensin complex subunit 3 C-terminal" evidence="10">
    <location>
        <begin position="323"/>
        <end position="542"/>
    </location>
</feature>
<feature type="transmembrane region" description="Helical" evidence="9">
    <location>
        <begin position="269"/>
        <end position="287"/>
    </location>
</feature>